<dbReference type="CDD" id="cd00096">
    <property type="entry name" value="Ig"/>
    <property type="match status" value="1"/>
</dbReference>
<evidence type="ECO:0000256" key="2">
    <source>
        <dbReference type="ARBA" id="ARBA00023157"/>
    </source>
</evidence>
<dbReference type="CDD" id="cd00054">
    <property type="entry name" value="EGF_CA"/>
    <property type="match status" value="1"/>
</dbReference>
<protein>
    <recommendedName>
        <fullName evidence="4">Ig-like domain-containing protein</fullName>
    </recommendedName>
</protein>
<evidence type="ECO:0000313" key="5">
    <source>
        <dbReference type="EMBL" id="MEQ2211726.1"/>
    </source>
</evidence>
<dbReference type="Proteomes" id="UP001434883">
    <property type="component" value="Unassembled WGS sequence"/>
</dbReference>
<comment type="caution">
    <text evidence="5">The sequence shown here is derived from an EMBL/GenBank/DDBJ whole genome shotgun (WGS) entry which is preliminary data.</text>
</comment>
<dbReference type="InterPro" id="IPR003599">
    <property type="entry name" value="Ig_sub"/>
</dbReference>
<dbReference type="EMBL" id="JAHRIN010059103">
    <property type="protein sequence ID" value="MEQ2211726.1"/>
    <property type="molecule type" value="Genomic_DNA"/>
</dbReference>
<dbReference type="InterPro" id="IPR013098">
    <property type="entry name" value="Ig_I-set"/>
</dbReference>
<dbReference type="InterPro" id="IPR018097">
    <property type="entry name" value="EGF_Ca-bd_CS"/>
</dbReference>
<name>A0ABV0RU80_9TELE</name>
<proteinExistence type="predicted"/>
<dbReference type="PROSITE" id="PS01187">
    <property type="entry name" value="EGF_CA"/>
    <property type="match status" value="1"/>
</dbReference>
<dbReference type="SMART" id="SM00179">
    <property type="entry name" value="EGF_CA"/>
    <property type="match status" value="1"/>
</dbReference>
<keyword evidence="3" id="KW-0393">Immunoglobulin domain</keyword>
<dbReference type="InterPro" id="IPR003598">
    <property type="entry name" value="Ig_sub2"/>
</dbReference>
<dbReference type="Pfam" id="PF07645">
    <property type="entry name" value="EGF_CA"/>
    <property type="match status" value="1"/>
</dbReference>
<dbReference type="Gene3D" id="2.60.40.10">
    <property type="entry name" value="Immunoglobulins"/>
    <property type="match status" value="2"/>
</dbReference>
<dbReference type="Pfam" id="PF07679">
    <property type="entry name" value="I-set"/>
    <property type="match status" value="1"/>
</dbReference>
<dbReference type="SUPFAM" id="SSF54511">
    <property type="entry name" value="GFP-like"/>
    <property type="match status" value="1"/>
</dbReference>
<keyword evidence="1" id="KW-0245">EGF-like domain</keyword>
<dbReference type="SUPFAM" id="SSF57196">
    <property type="entry name" value="EGF/Laminin"/>
    <property type="match status" value="1"/>
</dbReference>
<feature type="domain" description="Ig-like" evidence="4">
    <location>
        <begin position="9"/>
        <end position="152"/>
    </location>
</feature>
<dbReference type="PANTHER" id="PTHR10075:SF14">
    <property type="entry name" value="CELL ADHESION MOLECULE DSCAM2-RELATED"/>
    <property type="match status" value="1"/>
</dbReference>
<evidence type="ECO:0000313" key="6">
    <source>
        <dbReference type="Proteomes" id="UP001434883"/>
    </source>
</evidence>
<dbReference type="InterPro" id="IPR049883">
    <property type="entry name" value="NOTCH1_EGF-like"/>
</dbReference>
<evidence type="ECO:0000256" key="1">
    <source>
        <dbReference type="ARBA" id="ARBA00022536"/>
    </source>
</evidence>
<dbReference type="Gene3D" id="2.40.155.10">
    <property type="entry name" value="Green fluorescent protein"/>
    <property type="match status" value="1"/>
</dbReference>
<organism evidence="5 6">
    <name type="scientific">Xenoophorus captivus</name>
    <dbReference type="NCBI Taxonomy" id="1517983"/>
    <lineage>
        <taxon>Eukaryota</taxon>
        <taxon>Metazoa</taxon>
        <taxon>Chordata</taxon>
        <taxon>Craniata</taxon>
        <taxon>Vertebrata</taxon>
        <taxon>Euteleostomi</taxon>
        <taxon>Actinopterygii</taxon>
        <taxon>Neopterygii</taxon>
        <taxon>Teleostei</taxon>
        <taxon>Neoteleostei</taxon>
        <taxon>Acanthomorphata</taxon>
        <taxon>Ovalentaria</taxon>
        <taxon>Atherinomorphae</taxon>
        <taxon>Cyprinodontiformes</taxon>
        <taxon>Goodeidae</taxon>
        <taxon>Xenoophorus</taxon>
    </lineage>
</organism>
<reference evidence="5 6" key="1">
    <citation type="submission" date="2021-06" db="EMBL/GenBank/DDBJ databases">
        <authorList>
            <person name="Palmer J.M."/>
        </authorList>
    </citation>
    <scope>NUCLEOTIDE SEQUENCE [LARGE SCALE GENOMIC DNA]</scope>
    <source>
        <strain evidence="5 6">XC_2019</strain>
        <tissue evidence="5">Muscle</tissue>
    </source>
</reference>
<keyword evidence="2" id="KW-1015">Disulfide bond</keyword>
<evidence type="ECO:0000256" key="3">
    <source>
        <dbReference type="ARBA" id="ARBA00023319"/>
    </source>
</evidence>
<feature type="non-terminal residue" evidence="5">
    <location>
        <position position="1"/>
    </location>
</feature>
<dbReference type="SUPFAM" id="SSF48726">
    <property type="entry name" value="Immunoglobulin"/>
    <property type="match status" value="1"/>
</dbReference>
<dbReference type="InterPro" id="IPR013783">
    <property type="entry name" value="Ig-like_fold"/>
</dbReference>
<dbReference type="PROSITE" id="PS50835">
    <property type="entry name" value="IG_LIKE"/>
    <property type="match status" value="1"/>
</dbReference>
<dbReference type="InterPro" id="IPR036179">
    <property type="entry name" value="Ig-like_dom_sf"/>
</dbReference>
<dbReference type="SMART" id="SM00409">
    <property type="entry name" value="IG"/>
    <property type="match status" value="1"/>
</dbReference>
<dbReference type="InterPro" id="IPR009017">
    <property type="entry name" value="GFP"/>
</dbReference>
<accession>A0ABV0RU80</accession>
<dbReference type="Gene3D" id="2.10.25.10">
    <property type="entry name" value="Laminin"/>
    <property type="match status" value="1"/>
</dbReference>
<dbReference type="PANTHER" id="PTHR10075">
    <property type="entry name" value="BASIGIN RELATED"/>
    <property type="match status" value="1"/>
</dbReference>
<keyword evidence="6" id="KW-1185">Reference proteome</keyword>
<sequence length="364" mass="39650">MCPWSAVPPGLDHVEPVEPVKVVQGSLVTLTCEARGFPLPTLTWMKDGQQLSLHRNLLLDGQETQLQLPDVTRSDEGLYRQPQPTVTWTKGGAMLGTRGGSYRVLPTGKKTGLSNSSAGKGQHEISALGDAGIFTCVATNPAGSVRRDIRLSINSRPVFKELPAGRNGVHAAVHVAKVFKNESDCVTIQHQQMEAAPAAVQAPTQGNVRLVCVQVALTDRIIFHLVFTFHSKDFDESYVQTGQGQLYSWSSQTHQRGGSPMGLRCNHTIIYEGQEERQGPVLQLLKVSGINSVYNIFTLSLDFQITTSLLVPDIDECSQGSHMCHYNQQCVNTVGTYRCQARCGPGYKPSITGTSCEGFITVNL</sequence>
<evidence type="ECO:0000259" key="4">
    <source>
        <dbReference type="PROSITE" id="PS50835"/>
    </source>
</evidence>
<gene>
    <name evidence="5" type="ORF">XENOCAPTIV_013854</name>
</gene>
<dbReference type="Pfam" id="PF13927">
    <property type="entry name" value="Ig_3"/>
    <property type="match status" value="1"/>
</dbReference>
<dbReference type="SMART" id="SM00408">
    <property type="entry name" value="IGc2"/>
    <property type="match status" value="1"/>
</dbReference>
<dbReference type="InterPro" id="IPR007110">
    <property type="entry name" value="Ig-like_dom"/>
</dbReference>
<dbReference type="InterPro" id="IPR001881">
    <property type="entry name" value="EGF-like_Ca-bd_dom"/>
</dbReference>